<comment type="similarity">
    <text evidence="2">Belongs to the UPF0174 family.</text>
</comment>
<dbReference type="EMBL" id="JAMZFT010000001">
    <property type="protein sequence ID" value="MCP1336072.1"/>
    <property type="molecule type" value="Genomic_DNA"/>
</dbReference>
<accession>A0A9J6PE22</accession>
<dbReference type="InterPro" id="IPR014569">
    <property type="entry name" value="Ubq_cyt-c_CBP3-rel"/>
</dbReference>
<evidence type="ECO:0000256" key="1">
    <source>
        <dbReference type="ARBA" id="ARBA00006407"/>
    </source>
</evidence>
<organism evidence="4 5">
    <name type="scientific">Futiania mangrovi</name>
    <dbReference type="NCBI Taxonomy" id="2959716"/>
    <lineage>
        <taxon>Bacteria</taxon>
        <taxon>Pseudomonadati</taxon>
        <taxon>Pseudomonadota</taxon>
        <taxon>Alphaproteobacteria</taxon>
        <taxon>Futianiales</taxon>
        <taxon>Futianiaceae</taxon>
        <taxon>Futiania</taxon>
    </lineage>
</organism>
<dbReference type="PIRSF" id="PIRSF032079">
    <property type="entry name" value="UCP032079"/>
    <property type="match status" value="1"/>
</dbReference>
<keyword evidence="5" id="KW-1185">Reference proteome</keyword>
<comment type="caution">
    <text evidence="4">The sequence shown here is derived from an EMBL/GenBank/DDBJ whole genome shotgun (WGS) entry which is preliminary data.</text>
</comment>
<dbReference type="InterPro" id="IPR007129">
    <property type="entry name" value="Ubiqinol_cyt_c_chaperone_CPB3"/>
</dbReference>
<dbReference type="PANTHER" id="PTHR12184">
    <property type="entry name" value="UBIQUINOL-CYTOCHROME C REDUCTASE COMPLEX ASSEMBLY FACTOR 1 FAMILY MEMBER"/>
    <property type="match status" value="1"/>
</dbReference>
<dbReference type="InterPro" id="IPR021150">
    <property type="entry name" value="Ubiq_cyt_c_chap"/>
</dbReference>
<evidence type="ECO:0000259" key="3">
    <source>
        <dbReference type="Pfam" id="PF03981"/>
    </source>
</evidence>
<evidence type="ECO:0000256" key="2">
    <source>
        <dbReference type="ARBA" id="ARBA00006436"/>
    </source>
</evidence>
<dbReference type="RefSeq" id="WP_269331989.1">
    <property type="nucleotide sequence ID" value="NZ_JAMZFT010000001.1"/>
</dbReference>
<dbReference type="PANTHER" id="PTHR12184:SF1">
    <property type="entry name" value="UBIQUINOL-CYTOCHROME-C REDUCTASE COMPLEX ASSEMBLY FACTOR 1"/>
    <property type="match status" value="1"/>
</dbReference>
<gene>
    <name evidence="4" type="ORF">NJQ99_06625</name>
</gene>
<dbReference type="AlphaFoldDB" id="A0A9J6PE22"/>
<comment type="similarity">
    <text evidence="1">Belongs to the CBP3 family.</text>
</comment>
<dbReference type="Proteomes" id="UP001055804">
    <property type="component" value="Unassembled WGS sequence"/>
</dbReference>
<evidence type="ECO:0000313" key="4">
    <source>
        <dbReference type="EMBL" id="MCP1336072.1"/>
    </source>
</evidence>
<feature type="domain" description="Ubiquinol-cytochrome c chaperone" evidence="3">
    <location>
        <begin position="34"/>
        <end position="171"/>
    </location>
</feature>
<name>A0A9J6PE22_9PROT</name>
<protein>
    <submittedName>
        <fullName evidence="4">Ubiquinol-cytochrome C chaperone family protein</fullName>
    </submittedName>
</protein>
<reference evidence="4" key="1">
    <citation type="submission" date="2022-06" db="EMBL/GenBank/DDBJ databases">
        <title>Isolation and Genomics of Futiania mangrovii gen. nov., sp. nov., a Rare and Metabolically-versatile member in the Class Alphaproteobacteria.</title>
        <authorList>
            <person name="Liu L."/>
            <person name="Huang W.-C."/>
            <person name="Pan J."/>
            <person name="Li J."/>
            <person name="Huang Y."/>
            <person name="Du H."/>
            <person name="Liu Y."/>
            <person name="Li M."/>
        </authorList>
    </citation>
    <scope>NUCLEOTIDE SEQUENCE</scope>
    <source>
        <strain evidence="4">FT118</strain>
    </source>
</reference>
<dbReference type="Pfam" id="PF03981">
    <property type="entry name" value="Ubiq_cyt_C_chap"/>
    <property type="match status" value="1"/>
</dbReference>
<sequence length="183" mass="19723">MLFRLFARSRRRAAALRLYDACVELARRPGFYTDLGVPDTVDGRFDMVTLHVAVVLRRMERAGTALVAEADALMRVMFDDMDRSLREMGVGDLSVGKKVRKMGEAFLGRARAYGLALKVGDRAALEDALARNLFRKSAAGPAEIAAMAGYVLALDADLAAADTEALRAGNLPVVTAVPDVHGA</sequence>
<proteinExistence type="inferred from homology"/>
<evidence type="ECO:0000313" key="5">
    <source>
        <dbReference type="Proteomes" id="UP001055804"/>
    </source>
</evidence>